<reference evidence="2 3" key="1">
    <citation type="journal article" date="2016" name="Nat. Commun.">
        <title>Thousands of microbial genomes shed light on interconnected biogeochemical processes in an aquifer system.</title>
        <authorList>
            <person name="Anantharaman K."/>
            <person name="Brown C.T."/>
            <person name="Hug L.A."/>
            <person name="Sharon I."/>
            <person name="Castelle C.J."/>
            <person name="Probst A.J."/>
            <person name="Thomas B.C."/>
            <person name="Singh A."/>
            <person name="Wilkins M.J."/>
            <person name="Karaoz U."/>
            <person name="Brodie E.L."/>
            <person name="Williams K.H."/>
            <person name="Hubbard S.S."/>
            <person name="Banfield J.F."/>
        </authorList>
    </citation>
    <scope>NUCLEOTIDE SEQUENCE [LARGE SCALE GENOMIC DNA]</scope>
</reference>
<feature type="transmembrane region" description="Helical" evidence="1">
    <location>
        <begin position="41"/>
        <end position="60"/>
    </location>
</feature>
<name>A0A1F5NIP4_9BACT</name>
<feature type="transmembrane region" description="Helical" evidence="1">
    <location>
        <begin position="66"/>
        <end position="84"/>
    </location>
</feature>
<accession>A0A1F5NIP4</accession>
<organism evidence="2 3">
    <name type="scientific">Candidatus Daviesbacteria bacterium RIFCSPLOWO2_02_FULL_41_8</name>
    <dbReference type="NCBI Taxonomy" id="1797798"/>
    <lineage>
        <taxon>Bacteria</taxon>
        <taxon>Candidatus Daviesiibacteriota</taxon>
    </lineage>
</organism>
<dbReference type="EMBL" id="MFDZ01000052">
    <property type="protein sequence ID" value="OGE77424.1"/>
    <property type="molecule type" value="Genomic_DNA"/>
</dbReference>
<proteinExistence type="predicted"/>
<keyword evidence="1" id="KW-1133">Transmembrane helix</keyword>
<sequence>MSLTEEEKKKIEEEERVRAEARSKYDKPTIIEATGKKWKKMSAIGIVATIIGFLFIIGSFTNNSPGAGVFGSILFVVGGCMYIWSKLGAWWYHR</sequence>
<evidence type="ECO:0000313" key="3">
    <source>
        <dbReference type="Proteomes" id="UP000176578"/>
    </source>
</evidence>
<evidence type="ECO:0000313" key="2">
    <source>
        <dbReference type="EMBL" id="OGE77424.1"/>
    </source>
</evidence>
<protein>
    <submittedName>
        <fullName evidence="2">Uncharacterized protein</fullName>
    </submittedName>
</protein>
<evidence type="ECO:0000256" key="1">
    <source>
        <dbReference type="SAM" id="Phobius"/>
    </source>
</evidence>
<comment type="caution">
    <text evidence="2">The sequence shown here is derived from an EMBL/GenBank/DDBJ whole genome shotgun (WGS) entry which is preliminary data.</text>
</comment>
<keyword evidence="1" id="KW-0812">Transmembrane</keyword>
<dbReference type="AlphaFoldDB" id="A0A1F5NIP4"/>
<gene>
    <name evidence="2" type="ORF">A3J19_03190</name>
</gene>
<dbReference type="Proteomes" id="UP000176578">
    <property type="component" value="Unassembled WGS sequence"/>
</dbReference>
<keyword evidence="1" id="KW-0472">Membrane</keyword>